<name>A0A381YT95_9ZZZZ</name>
<evidence type="ECO:0000313" key="2">
    <source>
        <dbReference type="EMBL" id="SVA80174.1"/>
    </source>
</evidence>
<proteinExistence type="predicted"/>
<protein>
    <submittedName>
        <fullName evidence="2">Uncharacterized protein</fullName>
    </submittedName>
</protein>
<evidence type="ECO:0000256" key="1">
    <source>
        <dbReference type="SAM" id="Phobius"/>
    </source>
</evidence>
<dbReference type="EMBL" id="UINC01018992">
    <property type="protein sequence ID" value="SVA80174.1"/>
    <property type="molecule type" value="Genomic_DNA"/>
</dbReference>
<gene>
    <name evidence="2" type="ORF">METZ01_LOCUS133028</name>
</gene>
<accession>A0A381YT95</accession>
<keyword evidence="1" id="KW-0812">Transmembrane</keyword>
<dbReference type="AlphaFoldDB" id="A0A381YT95"/>
<organism evidence="2">
    <name type="scientific">marine metagenome</name>
    <dbReference type="NCBI Taxonomy" id="408172"/>
    <lineage>
        <taxon>unclassified sequences</taxon>
        <taxon>metagenomes</taxon>
        <taxon>ecological metagenomes</taxon>
    </lineage>
</organism>
<keyword evidence="1" id="KW-0472">Membrane</keyword>
<keyword evidence="1" id="KW-1133">Transmembrane helix</keyword>
<feature type="transmembrane region" description="Helical" evidence="1">
    <location>
        <begin position="27"/>
        <end position="46"/>
    </location>
</feature>
<reference evidence="2" key="1">
    <citation type="submission" date="2018-05" db="EMBL/GenBank/DDBJ databases">
        <authorList>
            <person name="Lanie J.A."/>
            <person name="Ng W.-L."/>
            <person name="Kazmierczak K.M."/>
            <person name="Andrzejewski T.M."/>
            <person name="Davidsen T.M."/>
            <person name="Wayne K.J."/>
            <person name="Tettelin H."/>
            <person name="Glass J.I."/>
            <person name="Rusch D."/>
            <person name="Podicherti R."/>
            <person name="Tsui H.-C.T."/>
            <person name="Winkler M.E."/>
        </authorList>
    </citation>
    <scope>NUCLEOTIDE SEQUENCE</scope>
</reference>
<sequence length="65" mass="7466">MSRALTWPLVILWNALFWTYDRATWQYDLMVIAILAFVWLTPPTWLGDPTASGEGLVGWVLTLIN</sequence>